<evidence type="ECO:0000256" key="7">
    <source>
        <dbReference type="ARBA" id="ARBA00023136"/>
    </source>
</evidence>
<feature type="transmembrane region" description="Helical" evidence="9">
    <location>
        <begin position="81"/>
        <end position="104"/>
    </location>
</feature>
<keyword evidence="6 9" id="KW-1133">Transmembrane helix</keyword>
<dbReference type="STRING" id="838561.P344_00210"/>
<dbReference type="KEGG" id="smia:P344_00210"/>
<keyword evidence="11" id="KW-1185">Reference proteome</keyword>
<dbReference type="EMBL" id="CP006720">
    <property type="protein sequence ID" value="AHI57419.1"/>
    <property type="molecule type" value="Genomic_DNA"/>
</dbReference>
<dbReference type="InterPro" id="IPR036458">
    <property type="entry name" value="Na:dicarbo_symporter_sf"/>
</dbReference>
<dbReference type="PATRIC" id="fig|838561.3.peg.42"/>
<evidence type="ECO:0000256" key="8">
    <source>
        <dbReference type="ARBA" id="ARBA00031293"/>
    </source>
</evidence>
<evidence type="ECO:0000313" key="11">
    <source>
        <dbReference type="Proteomes" id="UP000019260"/>
    </source>
</evidence>
<dbReference type="AlphaFoldDB" id="W6AUR3"/>
<name>W6AUR3_9MOLU</name>
<feature type="transmembrane region" description="Helical" evidence="9">
    <location>
        <begin position="21"/>
        <end position="47"/>
    </location>
</feature>
<evidence type="ECO:0000313" key="10">
    <source>
        <dbReference type="EMBL" id="AHI57419.1"/>
    </source>
</evidence>
<dbReference type="Proteomes" id="UP000019260">
    <property type="component" value="Chromosome"/>
</dbReference>
<dbReference type="Gene3D" id="1.10.3860.10">
    <property type="entry name" value="Sodium:dicarboxylate symporter"/>
    <property type="match status" value="1"/>
</dbReference>
<comment type="similarity">
    <text evidence="2">Belongs to the dicarboxylate/amino acid:cation symporter (DAACS) (TC 2.A.23) family.</text>
</comment>
<dbReference type="Pfam" id="PF00375">
    <property type="entry name" value="SDF"/>
    <property type="match status" value="1"/>
</dbReference>
<evidence type="ECO:0000256" key="3">
    <source>
        <dbReference type="ARBA" id="ARBA00022031"/>
    </source>
</evidence>
<protein>
    <recommendedName>
        <fullName evidence="3">L-cystine uptake protein TcyP</fullName>
    </recommendedName>
    <alternativeName>
        <fullName evidence="8">Transporter of cystine TcyP</fullName>
    </alternativeName>
</protein>
<evidence type="ECO:0000256" key="4">
    <source>
        <dbReference type="ARBA" id="ARBA00022448"/>
    </source>
</evidence>
<evidence type="ECO:0000256" key="9">
    <source>
        <dbReference type="SAM" id="Phobius"/>
    </source>
</evidence>
<feature type="transmembrane region" description="Helical" evidence="9">
    <location>
        <begin position="125"/>
        <end position="153"/>
    </location>
</feature>
<dbReference type="eggNOG" id="COG1823">
    <property type="taxonomic scope" value="Bacteria"/>
</dbReference>
<dbReference type="GO" id="GO:0005886">
    <property type="term" value="C:plasma membrane"/>
    <property type="evidence" value="ECO:0007669"/>
    <property type="project" value="TreeGrafter"/>
</dbReference>
<organism evidence="10 11">
    <name type="scientific">Spiroplasma mirum ATCC 29335</name>
    <dbReference type="NCBI Taxonomy" id="838561"/>
    <lineage>
        <taxon>Bacteria</taxon>
        <taxon>Bacillati</taxon>
        <taxon>Mycoplasmatota</taxon>
        <taxon>Mollicutes</taxon>
        <taxon>Entomoplasmatales</taxon>
        <taxon>Spiroplasmataceae</taxon>
        <taxon>Spiroplasma</taxon>
    </lineage>
</organism>
<keyword evidence="4" id="KW-0813">Transport</keyword>
<proteinExistence type="inferred from homology"/>
<dbReference type="HOGENOM" id="CLU_1239493_0_0_14"/>
<gene>
    <name evidence="10" type="ORF">P344_00210</name>
</gene>
<keyword evidence="5 9" id="KW-0812">Transmembrane</keyword>
<accession>W6AUR3</accession>
<dbReference type="PANTHER" id="PTHR42865">
    <property type="entry name" value="PROTON/GLUTAMATE-ASPARTATE SYMPORTER"/>
    <property type="match status" value="1"/>
</dbReference>
<evidence type="ECO:0000256" key="2">
    <source>
        <dbReference type="ARBA" id="ARBA00006148"/>
    </source>
</evidence>
<reference evidence="10 11" key="1">
    <citation type="submission" date="2013-09" db="EMBL/GenBank/DDBJ databases">
        <title>Complete genome sequence of Spiroplasma mirum suckling mouse cataract agent.</title>
        <authorList>
            <person name="Landry C.A."/>
            <person name="Bastian F.O."/>
            <person name="Thune R.L."/>
        </authorList>
    </citation>
    <scope>NUCLEOTIDE SEQUENCE [LARGE SCALE GENOMIC DNA]</scope>
    <source>
        <strain evidence="10 11">SMCA</strain>
    </source>
</reference>
<evidence type="ECO:0000256" key="5">
    <source>
        <dbReference type="ARBA" id="ARBA00022692"/>
    </source>
</evidence>
<feature type="transmembrane region" description="Helical" evidence="9">
    <location>
        <begin position="159"/>
        <end position="188"/>
    </location>
</feature>
<comment type="subcellular location">
    <subcellularLocation>
        <location evidence="1">Membrane</location>
        <topology evidence="1">Multi-pass membrane protein</topology>
    </subcellularLocation>
</comment>
<sequence length="223" mass="25000">MFLAIARAIARPGHDKKTRQEIIIMVVILLVNIAVAFTITFFIGWAFKIGYSFIINGSGNYDGDASKPLPQIIWKYVPSNFIGTFIGIAIIPVMVIGALIGLAVKKSTKKPPEDMQKILDGFKRWWTIVMSCLMFVIKLMLYAVMSMITYSIILRPIGYLGKIVIVIGVAYLCLVIALIWHTITLVIFGINTIKWWKHAVRPLIQGFSTQFSNATLTITMDTL</sequence>
<evidence type="ECO:0000256" key="6">
    <source>
        <dbReference type="ARBA" id="ARBA00022989"/>
    </source>
</evidence>
<evidence type="ECO:0000256" key="1">
    <source>
        <dbReference type="ARBA" id="ARBA00004141"/>
    </source>
</evidence>
<dbReference type="GO" id="GO:0015293">
    <property type="term" value="F:symporter activity"/>
    <property type="evidence" value="ECO:0007669"/>
    <property type="project" value="InterPro"/>
</dbReference>
<dbReference type="GO" id="GO:0015184">
    <property type="term" value="F:L-cystine transmembrane transporter activity"/>
    <property type="evidence" value="ECO:0007669"/>
    <property type="project" value="TreeGrafter"/>
</dbReference>
<dbReference type="SUPFAM" id="SSF118215">
    <property type="entry name" value="Proton glutamate symport protein"/>
    <property type="match status" value="1"/>
</dbReference>
<dbReference type="InterPro" id="IPR001991">
    <property type="entry name" value="Na-dicarboxylate_symporter"/>
</dbReference>
<keyword evidence="7 9" id="KW-0472">Membrane</keyword>
<dbReference type="PANTHER" id="PTHR42865:SF5">
    <property type="entry name" value="L-CYSTINE TRANSPORTER TCYP"/>
    <property type="match status" value="1"/>
</dbReference>